<evidence type="ECO:0000313" key="1">
    <source>
        <dbReference type="EMBL" id="AHB50214.1"/>
    </source>
</evidence>
<keyword evidence="2" id="KW-1185">Reference proteome</keyword>
<dbReference type="KEGG" id="hni:W911_11325"/>
<protein>
    <submittedName>
        <fullName evidence="1">Uncharacterized protein</fullName>
    </submittedName>
</protein>
<accession>V5SJR5</accession>
<gene>
    <name evidence="1" type="ORF">W911_11325</name>
</gene>
<dbReference type="PATRIC" id="fig|1029756.8.peg.2354"/>
<organism evidence="1 2">
    <name type="scientific">Hyphomicrobium nitrativorans NL23</name>
    <dbReference type="NCBI Taxonomy" id="1029756"/>
    <lineage>
        <taxon>Bacteria</taxon>
        <taxon>Pseudomonadati</taxon>
        <taxon>Pseudomonadota</taxon>
        <taxon>Alphaproteobacteria</taxon>
        <taxon>Hyphomicrobiales</taxon>
        <taxon>Hyphomicrobiaceae</taxon>
        <taxon>Hyphomicrobium</taxon>
    </lineage>
</organism>
<dbReference type="EMBL" id="CP006912">
    <property type="protein sequence ID" value="AHB50214.1"/>
    <property type="molecule type" value="Genomic_DNA"/>
</dbReference>
<reference evidence="1 2" key="1">
    <citation type="journal article" date="2014" name="Genome Announc.">
        <title>Complete Genome Sequence of Hyphomicrobium nitrativorans Strain NL23, a Denitrifying Bacterium Isolated from Biofilm of a Methanol-Fed Denitrification System Treating Seawater at the Montreal Biodome.</title>
        <authorList>
            <person name="Martineau C."/>
            <person name="Villeneuve C."/>
            <person name="Mauffrey F."/>
            <person name="Villemur R."/>
        </authorList>
    </citation>
    <scope>NUCLEOTIDE SEQUENCE [LARGE SCALE GENOMIC DNA]</scope>
    <source>
        <strain evidence="1">NL23</strain>
    </source>
</reference>
<dbReference type="AlphaFoldDB" id="V5SJR5"/>
<proteinExistence type="predicted"/>
<dbReference type="STRING" id="1029756.W911_11325"/>
<dbReference type="Proteomes" id="UP000018542">
    <property type="component" value="Chromosome"/>
</dbReference>
<evidence type="ECO:0000313" key="2">
    <source>
        <dbReference type="Proteomes" id="UP000018542"/>
    </source>
</evidence>
<name>V5SJR5_9HYPH</name>
<sequence>MISEETAAKIVYRILAVLAGFALCMALALAWDWGLVPRKAVSTGAIVTKNGLSLSTRKYEPFYVIRTSQPQPVGKKRLDEEVRLPSGRWIDCRSDCLRAYEQHTKSRSIPVSEFQPDTRR</sequence>
<dbReference type="HOGENOM" id="CLU_2046459_0_0_5"/>